<dbReference type="InterPro" id="IPR018766">
    <property type="entry name" value="Zinicin_2"/>
</dbReference>
<reference evidence="1 2" key="1">
    <citation type="journal article" date="2021" name="BMC Genomics">
        <title>Genome-resolved metagenome and metatranscriptome analyses of thermophilic composting reveal key bacterial players and their metabolic interactions.</title>
        <authorList>
            <person name="Braga L.P.P."/>
            <person name="Pereira R.V."/>
            <person name="Martins L.F."/>
            <person name="Moura L.M.S."/>
            <person name="Sanchez F.B."/>
            <person name="Patane J.S.L."/>
            <person name="da Silva A.M."/>
            <person name="Setubal J.C."/>
        </authorList>
    </citation>
    <scope>NUCLEOTIDE SEQUENCE [LARGE SCALE GENOMIC DNA]</scope>
    <source>
        <strain evidence="1">ZC4RG45</strain>
    </source>
</reference>
<evidence type="ECO:0000313" key="2">
    <source>
        <dbReference type="Proteomes" id="UP000249324"/>
    </source>
</evidence>
<dbReference type="InterPro" id="IPR022454">
    <property type="entry name" value="CHP03883_F420-assoc"/>
</dbReference>
<dbReference type="InterPro" id="IPR042271">
    <property type="entry name" value="Zinicin_2_N"/>
</dbReference>
<keyword evidence="1" id="KW-0378">Hydrolase</keyword>
<dbReference type="AlphaFoldDB" id="A0ABD6FDZ3"/>
<keyword evidence="1" id="KW-0645">Protease</keyword>
<sequence>MSEPTTHDKPAGPALVDWDVAASTAAVFVGGGPGVPPAEAEQAVAELTRLARTAEHHVRELTGMGAGLPIPEAAVLDRRSWVRAAADGLDALTSRAIASHPRAAEAVASKRMMPRSAGVQTGLALAFLGTKVLGQYEPFGRDGSGGRLLLVAPNIVHAERAMGVPAQEFRLWVCLHESTHRLQFTAVSWLTEYFVDEVGRFIAGMDDVPSNFFARLPDVIRSARGGTLGLVEAMQSPGQRKAFDRLVALSTLLEGHADFVMDAVGPQVVPSVAKIRRRFTARRKGGSMLDRLLRVLLGVDAKIQQYEQGGAFARHVHRRAGMAGLNAVWRSPNTLPTRAEISEPEAWLRRINP</sequence>
<dbReference type="Gene3D" id="1.20.150.30">
    <property type="entry name" value="Zincin-like metallopeptidase, N-terminal domain"/>
    <property type="match status" value="1"/>
</dbReference>
<dbReference type="Pfam" id="PF10103">
    <property type="entry name" value="Zincin_2"/>
    <property type="match status" value="1"/>
</dbReference>
<protein>
    <submittedName>
        <fullName evidence="1">Zinc-dependent metalloprotease</fullName>
    </submittedName>
</protein>
<dbReference type="Proteomes" id="UP000249324">
    <property type="component" value="Unassembled WGS sequence"/>
</dbReference>
<accession>A0ABD6FDZ3</accession>
<dbReference type="NCBIfam" id="TIGR03883">
    <property type="entry name" value="DUF2342_F420"/>
    <property type="match status" value="1"/>
</dbReference>
<evidence type="ECO:0000313" key="1">
    <source>
        <dbReference type="EMBL" id="MFO7192200.1"/>
    </source>
</evidence>
<dbReference type="GO" id="GO:0008237">
    <property type="term" value="F:metallopeptidase activity"/>
    <property type="evidence" value="ECO:0007669"/>
    <property type="project" value="UniProtKB-KW"/>
</dbReference>
<keyword evidence="1" id="KW-0482">Metalloprotease</keyword>
<dbReference type="PANTHER" id="PTHR39420">
    <property type="match status" value="1"/>
</dbReference>
<organism evidence="1 2">
    <name type="scientific">Thermocrispum agreste</name>
    <dbReference type="NCBI Taxonomy" id="37925"/>
    <lineage>
        <taxon>Bacteria</taxon>
        <taxon>Bacillati</taxon>
        <taxon>Actinomycetota</taxon>
        <taxon>Actinomycetes</taxon>
        <taxon>Pseudonocardiales</taxon>
        <taxon>Pseudonocardiaceae</taxon>
        <taxon>Thermocrispum</taxon>
    </lineage>
</organism>
<name>A0ABD6FDZ3_9PSEU</name>
<dbReference type="NCBIfam" id="TIGR03624">
    <property type="entry name" value="putative hydrolase"/>
    <property type="match status" value="1"/>
</dbReference>
<dbReference type="PANTHER" id="PTHR39420:SF1">
    <property type="entry name" value="HYDROLASE"/>
    <property type="match status" value="1"/>
</dbReference>
<dbReference type="SUPFAM" id="SSF55486">
    <property type="entry name" value="Metalloproteases ('zincins'), catalytic domain"/>
    <property type="match status" value="1"/>
</dbReference>
<dbReference type="EMBL" id="QGUI02000079">
    <property type="protein sequence ID" value="MFO7192200.1"/>
    <property type="molecule type" value="Genomic_DNA"/>
</dbReference>
<comment type="caution">
    <text evidence="1">The sequence shown here is derived from an EMBL/GenBank/DDBJ whole genome shotgun (WGS) entry which is preliminary data.</text>
</comment>
<gene>
    <name evidence="1" type="ORF">DIU77_008155</name>
</gene>
<proteinExistence type="predicted"/>